<reference evidence="8 9" key="1">
    <citation type="submission" date="2018-09" db="EMBL/GenBank/DDBJ databases">
        <title>Genomic Encyclopedia of Archaeal and Bacterial Type Strains, Phase II (KMG-II): from individual species to whole genera.</title>
        <authorList>
            <person name="Goeker M."/>
        </authorList>
    </citation>
    <scope>NUCLEOTIDE SEQUENCE [LARGE SCALE GENOMIC DNA]</scope>
    <source>
        <strain evidence="8 9">DSM 17008</strain>
    </source>
</reference>
<comment type="caution">
    <text evidence="8">The sequence shown here is derived from an EMBL/GenBank/DDBJ whole genome shotgun (WGS) entry which is preliminary data.</text>
</comment>
<dbReference type="SUPFAM" id="SSF54001">
    <property type="entry name" value="Cysteine proteinases"/>
    <property type="match status" value="1"/>
</dbReference>
<dbReference type="PANTHER" id="PTHR47053:SF1">
    <property type="entry name" value="MUREIN DD-ENDOPEPTIDASE MEPH-RELATED"/>
    <property type="match status" value="1"/>
</dbReference>
<feature type="domain" description="NlpC/P60" evidence="7">
    <location>
        <begin position="207"/>
        <end position="324"/>
    </location>
</feature>
<dbReference type="Gene3D" id="3.90.1720.10">
    <property type="entry name" value="endopeptidase domain like (from Nostoc punctiforme)"/>
    <property type="match status" value="1"/>
</dbReference>
<evidence type="ECO:0000256" key="5">
    <source>
        <dbReference type="SAM" id="MobiDB-lite"/>
    </source>
</evidence>
<dbReference type="InterPro" id="IPR036365">
    <property type="entry name" value="PGBD-like_sf"/>
</dbReference>
<feature type="region of interest" description="Disordered" evidence="5">
    <location>
        <begin position="93"/>
        <end position="131"/>
    </location>
</feature>
<dbReference type="InterPro" id="IPR038765">
    <property type="entry name" value="Papain-like_cys_pep_sf"/>
</dbReference>
<protein>
    <submittedName>
        <fullName evidence="8">Cell wall-associated NlpC family hydrolase</fullName>
    </submittedName>
</protein>
<dbReference type="OrthoDB" id="9813368at2"/>
<dbReference type="EMBL" id="RAPK01000006">
    <property type="protein sequence ID" value="RKD76130.1"/>
    <property type="molecule type" value="Genomic_DNA"/>
</dbReference>
<gene>
    <name evidence="8" type="ORF">ATL39_0342</name>
</gene>
<feature type="chain" id="PRO_5018991922" evidence="6">
    <location>
        <begin position="24"/>
        <end position="324"/>
    </location>
</feature>
<sequence>MKKYFISGALATAILFTPSMADAALGDQTLRSGMKHSDVSELQKWLNNKGFNAGSVDGSFGPKTRSALISYQRSAGISADGIAGNQTFGKMKLKSSGSSSSSSSKTTVKSASTGSSDFSRTLRQGSRGNDVKALQSALNSKGFSAGTADGVFGSRTARALRSFQSAAGIGVDGVAGSKTFAALKGSVKASSSSSSSSSSKVAGASTSASTSGVVNTAKRYIGTPYVWGGTTTRGFDCSGYIQFVLRQHGVNTPRTVAQMYNAASKVSSPSVGDIVFYDTRGGPTHAGIYIGNNQFIHAGASTGVAIASMNNSYWSQRYIGAGRL</sequence>
<keyword evidence="9" id="KW-1185">Reference proteome</keyword>
<keyword evidence="2" id="KW-0645">Protease</keyword>
<feature type="signal peptide" evidence="6">
    <location>
        <begin position="1"/>
        <end position="23"/>
    </location>
</feature>
<evidence type="ECO:0000256" key="3">
    <source>
        <dbReference type="ARBA" id="ARBA00022801"/>
    </source>
</evidence>
<evidence type="ECO:0000259" key="7">
    <source>
        <dbReference type="PROSITE" id="PS51935"/>
    </source>
</evidence>
<keyword evidence="6" id="KW-0732">Signal</keyword>
<evidence type="ECO:0000256" key="4">
    <source>
        <dbReference type="ARBA" id="ARBA00022807"/>
    </source>
</evidence>
<evidence type="ECO:0000256" key="1">
    <source>
        <dbReference type="ARBA" id="ARBA00007074"/>
    </source>
</evidence>
<proteinExistence type="inferred from homology"/>
<name>A0A419V7W3_9BACL</name>
<feature type="compositionally biased region" description="Low complexity" evidence="5">
    <location>
        <begin position="94"/>
        <end position="116"/>
    </location>
</feature>
<evidence type="ECO:0000256" key="6">
    <source>
        <dbReference type="SAM" id="SignalP"/>
    </source>
</evidence>
<dbReference type="Pfam" id="PF00877">
    <property type="entry name" value="NLPC_P60"/>
    <property type="match status" value="1"/>
</dbReference>
<dbReference type="Proteomes" id="UP000285120">
    <property type="component" value="Unassembled WGS sequence"/>
</dbReference>
<dbReference type="InterPro" id="IPR002477">
    <property type="entry name" value="Peptidoglycan-bd-like"/>
</dbReference>
<dbReference type="AlphaFoldDB" id="A0A419V7W3"/>
<dbReference type="SUPFAM" id="SSF47090">
    <property type="entry name" value="PGBD-like"/>
    <property type="match status" value="2"/>
</dbReference>
<evidence type="ECO:0000313" key="8">
    <source>
        <dbReference type="EMBL" id="RKD76130.1"/>
    </source>
</evidence>
<dbReference type="GO" id="GO:0006508">
    <property type="term" value="P:proteolysis"/>
    <property type="evidence" value="ECO:0007669"/>
    <property type="project" value="UniProtKB-KW"/>
</dbReference>
<evidence type="ECO:0000256" key="2">
    <source>
        <dbReference type="ARBA" id="ARBA00022670"/>
    </source>
</evidence>
<dbReference type="InterPro" id="IPR000064">
    <property type="entry name" value="NLP_P60_dom"/>
</dbReference>
<dbReference type="Gene3D" id="1.10.101.10">
    <property type="entry name" value="PGBD-like superfamily/PGBD"/>
    <property type="match status" value="2"/>
</dbReference>
<dbReference type="Pfam" id="PF01471">
    <property type="entry name" value="PG_binding_1"/>
    <property type="match status" value="2"/>
</dbReference>
<comment type="similarity">
    <text evidence="1">Belongs to the peptidase C40 family.</text>
</comment>
<dbReference type="RefSeq" id="WP_120191546.1">
    <property type="nucleotide sequence ID" value="NZ_RAPK01000006.1"/>
</dbReference>
<accession>A0A419V7W3</accession>
<feature type="compositionally biased region" description="Polar residues" evidence="5">
    <location>
        <begin position="117"/>
        <end position="127"/>
    </location>
</feature>
<dbReference type="PROSITE" id="PS51935">
    <property type="entry name" value="NLPC_P60"/>
    <property type="match status" value="1"/>
</dbReference>
<dbReference type="PANTHER" id="PTHR47053">
    <property type="entry name" value="MUREIN DD-ENDOPEPTIDASE MEPH-RELATED"/>
    <property type="match status" value="1"/>
</dbReference>
<dbReference type="InterPro" id="IPR036366">
    <property type="entry name" value="PGBDSf"/>
</dbReference>
<keyword evidence="4" id="KW-0788">Thiol protease</keyword>
<organism evidence="8 9">
    <name type="scientific">Sinobaca qinghaiensis</name>
    <dbReference type="NCBI Taxonomy" id="342944"/>
    <lineage>
        <taxon>Bacteria</taxon>
        <taxon>Bacillati</taxon>
        <taxon>Bacillota</taxon>
        <taxon>Bacilli</taxon>
        <taxon>Bacillales</taxon>
        <taxon>Sporolactobacillaceae</taxon>
        <taxon>Sinobaca</taxon>
    </lineage>
</organism>
<keyword evidence="3 8" id="KW-0378">Hydrolase</keyword>
<evidence type="ECO:0000313" key="9">
    <source>
        <dbReference type="Proteomes" id="UP000285120"/>
    </source>
</evidence>
<dbReference type="GO" id="GO:0008234">
    <property type="term" value="F:cysteine-type peptidase activity"/>
    <property type="evidence" value="ECO:0007669"/>
    <property type="project" value="UniProtKB-KW"/>
</dbReference>
<dbReference type="InterPro" id="IPR051202">
    <property type="entry name" value="Peptidase_C40"/>
</dbReference>